<evidence type="ECO:0000256" key="8">
    <source>
        <dbReference type="RuleBase" id="RU004262"/>
    </source>
</evidence>
<keyword evidence="7" id="KW-1015">Disulfide bond</keyword>
<dbReference type="SUPFAM" id="SSF53474">
    <property type="entry name" value="alpha/beta-Hydrolases"/>
    <property type="match status" value="2"/>
</dbReference>
<feature type="domain" description="Lipase" evidence="9">
    <location>
        <begin position="338"/>
        <end position="573"/>
    </location>
</feature>
<dbReference type="GO" id="GO:0008970">
    <property type="term" value="F:phospholipase A1 activity"/>
    <property type="evidence" value="ECO:0007669"/>
    <property type="project" value="UniProtKB-EC"/>
</dbReference>
<dbReference type="GO" id="GO:0017171">
    <property type="term" value="F:serine hydrolase activity"/>
    <property type="evidence" value="ECO:0007669"/>
    <property type="project" value="TreeGrafter"/>
</dbReference>
<evidence type="ECO:0000256" key="1">
    <source>
        <dbReference type="ARBA" id="ARBA00000111"/>
    </source>
</evidence>
<evidence type="ECO:0000256" key="4">
    <source>
        <dbReference type="ARBA" id="ARBA00013179"/>
    </source>
</evidence>
<reference evidence="10 11" key="1">
    <citation type="submission" date="2016-03" db="EMBL/GenBank/DDBJ databases">
        <title>Trachymyrmex septentrionalis WGS genome.</title>
        <authorList>
            <person name="Nygaard S."/>
            <person name="Hu H."/>
            <person name="Boomsma J."/>
            <person name="Zhang G."/>
        </authorList>
    </citation>
    <scope>NUCLEOTIDE SEQUENCE [LARGE SCALE GENOMIC DNA]</scope>
    <source>
        <strain evidence="10">Tsep2-gDNA-1</strain>
        <tissue evidence="10">Whole body</tissue>
    </source>
</reference>
<evidence type="ECO:0000256" key="6">
    <source>
        <dbReference type="ARBA" id="ARBA00022801"/>
    </source>
</evidence>
<proteinExistence type="inferred from homology"/>
<dbReference type="Gene3D" id="3.40.50.1820">
    <property type="entry name" value="alpha/beta hydrolase"/>
    <property type="match status" value="2"/>
</dbReference>
<evidence type="ECO:0000256" key="2">
    <source>
        <dbReference type="ARBA" id="ARBA00004613"/>
    </source>
</evidence>
<keyword evidence="5" id="KW-0964">Secreted</keyword>
<dbReference type="InterPro" id="IPR029058">
    <property type="entry name" value="AB_hydrolase_fold"/>
</dbReference>
<dbReference type="STRING" id="34720.A0A151JW01"/>
<dbReference type="GO" id="GO:0005615">
    <property type="term" value="C:extracellular space"/>
    <property type="evidence" value="ECO:0007669"/>
    <property type="project" value="TreeGrafter"/>
</dbReference>
<dbReference type="PANTHER" id="PTHR11610:SF150">
    <property type="entry name" value="FI01825P-RELATED"/>
    <property type="match status" value="1"/>
</dbReference>
<organism evidence="10 11">
    <name type="scientific">Trachymyrmex septentrionalis</name>
    <dbReference type="NCBI Taxonomy" id="34720"/>
    <lineage>
        <taxon>Eukaryota</taxon>
        <taxon>Metazoa</taxon>
        <taxon>Ecdysozoa</taxon>
        <taxon>Arthropoda</taxon>
        <taxon>Hexapoda</taxon>
        <taxon>Insecta</taxon>
        <taxon>Pterygota</taxon>
        <taxon>Neoptera</taxon>
        <taxon>Endopterygota</taxon>
        <taxon>Hymenoptera</taxon>
        <taxon>Apocrita</taxon>
        <taxon>Aculeata</taxon>
        <taxon>Formicoidea</taxon>
        <taxon>Formicidae</taxon>
        <taxon>Myrmicinae</taxon>
        <taxon>Trachymyrmex</taxon>
    </lineage>
</organism>
<evidence type="ECO:0000313" key="11">
    <source>
        <dbReference type="Proteomes" id="UP000078541"/>
    </source>
</evidence>
<dbReference type="Pfam" id="PF00151">
    <property type="entry name" value="Lipase"/>
    <property type="match status" value="2"/>
</dbReference>
<evidence type="ECO:0000256" key="5">
    <source>
        <dbReference type="ARBA" id="ARBA00022525"/>
    </source>
</evidence>
<comment type="subcellular location">
    <subcellularLocation>
        <location evidence="2">Secreted</location>
    </subcellularLocation>
</comment>
<dbReference type="AlphaFoldDB" id="A0A151JW01"/>
<evidence type="ECO:0000259" key="9">
    <source>
        <dbReference type="Pfam" id="PF00151"/>
    </source>
</evidence>
<dbReference type="GO" id="GO:0016042">
    <property type="term" value="P:lipid catabolic process"/>
    <property type="evidence" value="ECO:0007669"/>
    <property type="project" value="TreeGrafter"/>
</dbReference>
<dbReference type="InterPro" id="IPR033906">
    <property type="entry name" value="Lipase_N"/>
</dbReference>
<feature type="non-terminal residue" evidence="10">
    <location>
        <position position="1"/>
    </location>
</feature>
<dbReference type="Proteomes" id="UP000078541">
    <property type="component" value="Unassembled WGS sequence"/>
</dbReference>
<dbReference type="CDD" id="cd00707">
    <property type="entry name" value="Pancreat_lipase_like"/>
    <property type="match status" value="2"/>
</dbReference>
<sequence length="604" mass="66446">VYPTLLTSLASHSNYTLFADEHGVLHIIDINEPAVLTQAEYEEISYATSQTQFLLYTRNNRKVGEPLIINDNDSVEKTSWNPTHPTRIITHGWRGDTEDESACALIRDAYLSIGDYNVILIDWSKAAGYLWYWKVARSVPLVAKRVTQLIDFLQSQAGLDPSKTKVIGHSLGGHVVGLAARNANGEIAEAVALDPAKPLFDSKGPGERVDRSDAARVQVIHTSILGLEEPIGSADFYPNGGKSQPGCGTIALTCAHARSYKYYAESILNPVGFRAGKVFMGGPSLDPKCLLLAVYSSLLAFIATNLNYTNDINDSGTLNDINESEFILNLIFNTIYKDAQKTTFHLYTRHNPKIGRQLFIDDLNSIKKSFWNPDHPTRLIIHGWKGDCESTICTDIRDAYLNVGDYNIILIDWRAAANHLYSKSARGTPIVSHYIALLIDFLENNASLDPDRTAIIGYSLGGHIASLSARFATGKIREVVALDPAGPCFEYKEPGKRADKTDAILVQVIHTCIKYIGIKAAIGTSDFYVNGGEEQPGCGRIRWIGNLMAITCAHMRALDYYIESILNPRGFRAGKVFMGGPSLDPNARGVYVLKTADRSPFALG</sequence>
<keyword evidence="11" id="KW-1185">Reference proteome</keyword>
<evidence type="ECO:0000256" key="3">
    <source>
        <dbReference type="ARBA" id="ARBA00010701"/>
    </source>
</evidence>
<protein>
    <recommendedName>
        <fullName evidence="4">phospholipase A1</fullName>
        <ecNumber evidence="4">3.1.1.32</ecNumber>
    </recommendedName>
</protein>
<comment type="similarity">
    <text evidence="3 8">Belongs to the AB hydrolase superfamily. Lipase family.</text>
</comment>
<dbReference type="EC" id="3.1.1.32" evidence="4"/>
<dbReference type="PANTHER" id="PTHR11610">
    <property type="entry name" value="LIPASE"/>
    <property type="match status" value="1"/>
</dbReference>
<keyword evidence="6" id="KW-0378">Hydrolase</keyword>
<comment type="catalytic activity">
    <reaction evidence="1">
        <text>a 1,2-diacyl-sn-glycero-3-phosphocholine + H2O = a 2-acyl-sn-glycero-3-phosphocholine + a fatty acid + H(+)</text>
        <dbReference type="Rhea" id="RHEA:18689"/>
        <dbReference type="ChEBI" id="CHEBI:15377"/>
        <dbReference type="ChEBI" id="CHEBI:15378"/>
        <dbReference type="ChEBI" id="CHEBI:28868"/>
        <dbReference type="ChEBI" id="CHEBI:57643"/>
        <dbReference type="ChEBI" id="CHEBI:57875"/>
        <dbReference type="EC" id="3.1.1.32"/>
    </reaction>
</comment>
<name>A0A151JW01_9HYME</name>
<accession>A0A151JW01</accession>
<dbReference type="PRINTS" id="PR00821">
    <property type="entry name" value="TAGLIPASE"/>
</dbReference>
<feature type="domain" description="Lipase" evidence="9">
    <location>
        <begin position="42"/>
        <end position="275"/>
    </location>
</feature>
<gene>
    <name evidence="10" type="ORF">ALC56_07481</name>
</gene>
<dbReference type="EMBL" id="KQ981676">
    <property type="protein sequence ID" value="KYN38151.1"/>
    <property type="molecule type" value="Genomic_DNA"/>
</dbReference>
<evidence type="ECO:0000256" key="7">
    <source>
        <dbReference type="ARBA" id="ARBA00023157"/>
    </source>
</evidence>
<dbReference type="InterPro" id="IPR000734">
    <property type="entry name" value="TAG_lipase"/>
</dbReference>
<dbReference type="InterPro" id="IPR013818">
    <property type="entry name" value="Lipase"/>
</dbReference>
<evidence type="ECO:0000313" key="10">
    <source>
        <dbReference type="EMBL" id="KYN38151.1"/>
    </source>
</evidence>